<dbReference type="PANTHER" id="PTHR11515">
    <property type="entry name" value="GLYCOPROTEIN HORMONE BETA CHAIN"/>
    <property type="match status" value="1"/>
</dbReference>
<evidence type="ECO:0000256" key="7">
    <source>
        <dbReference type="ARBA" id="ARBA00023157"/>
    </source>
</evidence>
<dbReference type="PROSITE" id="PS00689">
    <property type="entry name" value="GLYCO_HORMONE_BETA_2"/>
    <property type="match status" value="1"/>
</dbReference>
<sequence length="252" mass="27409">MFPLQQKQVTRVIGAFLPGYQAPLCCIKPERDTRPQHSGCRHLREAFKPQSSCYPVNQTVSLEKEGCPKCHLVEATICSGHCTTKDPVAKIAFNIVYQRACTYLDLYYKKFELPDCAAGVDPVVSYPVALSCSCSRCSMDTSDCTFRSLPPNSCMDDKKTLDTSICGREGQHLDSSIGSEAPPFSHGVCDLPSPPEASAGIRAFGGGGWTFTRNTSHVSGTSPLLKSSAARQETSKMVANVTSMQMDLMGEY</sequence>
<evidence type="ECO:0000256" key="9">
    <source>
        <dbReference type="ARBA" id="ARBA00069434"/>
    </source>
</evidence>
<dbReference type="Pfam" id="PF00007">
    <property type="entry name" value="Cys_knot"/>
    <property type="match status" value="1"/>
</dbReference>
<dbReference type="GO" id="GO:0010817">
    <property type="term" value="P:regulation of hormone levels"/>
    <property type="evidence" value="ECO:0007669"/>
    <property type="project" value="UniProtKB-ARBA"/>
</dbReference>
<comment type="caution">
    <text evidence="14">The sequence shown here is derived from an EMBL/GenBank/DDBJ whole genome shotgun (WGS) entry which is preliminary data.</text>
</comment>
<name>A0A4Z2GBX4_9TELE</name>
<accession>A0A4Z2GBX4</accession>
<dbReference type="GO" id="GO:0030728">
    <property type="term" value="P:ovulation"/>
    <property type="evidence" value="ECO:0007669"/>
    <property type="project" value="TreeGrafter"/>
</dbReference>
<dbReference type="SMART" id="SM00068">
    <property type="entry name" value="GHB"/>
    <property type="match status" value="1"/>
</dbReference>
<dbReference type="SUPFAM" id="SSF57501">
    <property type="entry name" value="Cystine-knot cytokines"/>
    <property type="match status" value="1"/>
</dbReference>
<dbReference type="GO" id="GO:0005179">
    <property type="term" value="F:hormone activity"/>
    <property type="evidence" value="ECO:0007669"/>
    <property type="project" value="UniProtKB-KW"/>
</dbReference>
<dbReference type="InterPro" id="IPR018245">
    <property type="entry name" value="Gonadotropin_bsu_CS"/>
</dbReference>
<dbReference type="PROSITE" id="PS00261">
    <property type="entry name" value="GLYCO_HORMONE_BETA_1"/>
    <property type="match status" value="1"/>
</dbReference>
<reference evidence="14 15" key="1">
    <citation type="submission" date="2019-03" db="EMBL/GenBank/DDBJ databases">
        <title>First draft genome of Liparis tanakae, snailfish: a comprehensive survey of snailfish specific genes.</title>
        <authorList>
            <person name="Kim W."/>
            <person name="Song I."/>
            <person name="Jeong J.-H."/>
            <person name="Kim D."/>
            <person name="Kim S."/>
            <person name="Ryu S."/>
            <person name="Song J.Y."/>
            <person name="Lee S.K."/>
        </authorList>
    </citation>
    <scope>NUCLEOTIDE SEQUENCE [LARGE SCALE GENOMIC DNA]</scope>
    <source>
        <tissue evidence="14">Muscle</tissue>
    </source>
</reference>
<evidence type="ECO:0000256" key="10">
    <source>
        <dbReference type="ARBA" id="ARBA00077521"/>
    </source>
</evidence>
<keyword evidence="15" id="KW-1185">Reference proteome</keyword>
<dbReference type="CDD" id="cd00069">
    <property type="entry name" value="GHB_like"/>
    <property type="match status" value="1"/>
</dbReference>
<comment type="subunit">
    <text evidence="4">Heterodimer of an alpha and a beta chain.</text>
</comment>
<comment type="similarity">
    <text evidence="3 12">Belongs to the glycoprotein hormones subunit beta family.</text>
</comment>
<dbReference type="InterPro" id="IPR006208">
    <property type="entry name" value="Glyco_hormone_CN"/>
</dbReference>
<protein>
    <recommendedName>
        <fullName evidence="9">Gonadotropin subunit beta-2</fullName>
    </recommendedName>
    <alternativeName>
        <fullName evidence="10">GTH-II-beta</fullName>
    </alternativeName>
    <alternativeName>
        <fullName evidence="11">Gonadotropin beta-II chain</fullName>
    </alternativeName>
</protein>
<keyword evidence="7" id="KW-1015">Disulfide bond</keyword>
<keyword evidence="5" id="KW-0964">Secreted</keyword>
<evidence type="ECO:0000256" key="2">
    <source>
        <dbReference type="ARBA" id="ARBA00004613"/>
    </source>
</evidence>
<evidence type="ECO:0000256" key="3">
    <source>
        <dbReference type="ARBA" id="ARBA00006552"/>
    </source>
</evidence>
<dbReference type="PANTHER" id="PTHR11515:SF11">
    <property type="entry name" value="LUTROPIN SUBUNIT BETA"/>
    <property type="match status" value="1"/>
</dbReference>
<keyword evidence="6 12" id="KW-0372">Hormone</keyword>
<dbReference type="FunFam" id="2.10.90.10:FF:000007">
    <property type="entry name" value="Luteinizing hormone beta subunit"/>
    <property type="match status" value="1"/>
</dbReference>
<organism evidence="14 15">
    <name type="scientific">Liparis tanakae</name>
    <name type="common">Tanaka's snailfish</name>
    <dbReference type="NCBI Taxonomy" id="230148"/>
    <lineage>
        <taxon>Eukaryota</taxon>
        <taxon>Metazoa</taxon>
        <taxon>Chordata</taxon>
        <taxon>Craniata</taxon>
        <taxon>Vertebrata</taxon>
        <taxon>Euteleostomi</taxon>
        <taxon>Actinopterygii</taxon>
        <taxon>Neopterygii</taxon>
        <taxon>Teleostei</taxon>
        <taxon>Neoteleostei</taxon>
        <taxon>Acanthomorphata</taxon>
        <taxon>Eupercaria</taxon>
        <taxon>Perciformes</taxon>
        <taxon>Cottioidei</taxon>
        <taxon>Cottales</taxon>
        <taxon>Liparidae</taxon>
        <taxon>Liparis</taxon>
    </lineage>
</organism>
<gene>
    <name evidence="14" type="primary">cgbb</name>
    <name evidence="14" type="ORF">EYF80_039349</name>
</gene>
<comment type="subcellular location">
    <subcellularLocation>
        <location evidence="2 12">Secreted</location>
    </subcellularLocation>
</comment>
<comment type="function">
    <text evidence="1">Involved in gametogenesis and steroidogenesis.</text>
</comment>
<evidence type="ECO:0000313" key="15">
    <source>
        <dbReference type="Proteomes" id="UP000314294"/>
    </source>
</evidence>
<evidence type="ECO:0000256" key="4">
    <source>
        <dbReference type="ARBA" id="ARBA00011870"/>
    </source>
</evidence>
<dbReference type="EMBL" id="SRLO01000617">
    <property type="protein sequence ID" value="TNN50423.1"/>
    <property type="molecule type" value="Genomic_DNA"/>
</dbReference>
<evidence type="ECO:0000256" key="1">
    <source>
        <dbReference type="ARBA" id="ARBA00003920"/>
    </source>
</evidence>
<proteinExistence type="inferred from homology"/>
<evidence type="ECO:0000313" key="14">
    <source>
        <dbReference type="EMBL" id="TNN50423.1"/>
    </source>
</evidence>
<keyword evidence="8" id="KW-0325">Glycoprotein</keyword>
<evidence type="ECO:0000256" key="8">
    <source>
        <dbReference type="ARBA" id="ARBA00023180"/>
    </source>
</evidence>
<dbReference type="InterPro" id="IPR029034">
    <property type="entry name" value="Cystine-knot_cytokine"/>
</dbReference>
<dbReference type="Gene3D" id="2.10.90.10">
    <property type="entry name" value="Cystine-knot cytokines"/>
    <property type="match status" value="1"/>
</dbReference>
<feature type="domain" description="Glycoprotein hormone subunit beta" evidence="13">
    <location>
        <begin position="51"/>
        <end position="154"/>
    </location>
</feature>
<dbReference type="GO" id="GO:0007186">
    <property type="term" value="P:G protein-coupled receptor signaling pathway"/>
    <property type="evidence" value="ECO:0007669"/>
    <property type="project" value="TreeGrafter"/>
</dbReference>
<dbReference type="OrthoDB" id="8453657at2759"/>
<evidence type="ECO:0000256" key="12">
    <source>
        <dbReference type="RuleBase" id="RU004069"/>
    </source>
</evidence>
<dbReference type="AlphaFoldDB" id="A0A4Z2GBX4"/>
<evidence type="ECO:0000256" key="11">
    <source>
        <dbReference type="ARBA" id="ARBA00081883"/>
    </source>
</evidence>
<dbReference type="InterPro" id="IPR001545">
    <property type="entry name" value="Gonadotropin_bsu"/>
</dbReference>
<dbReference type="GO" id="GO:0005737">
    <property type="term" value="C:cytoplasm"/>
    <property type="evidence" value="ECO:0007669"/>
    <property type="project" value="TreeGrafter"/>
</dbReference>
<dbReference type="Proteomes" id="UP000314294">
    <property type="component" value="Unassembled WGS sequence"/>
</dbReference>
<evidence type="ECO:0000256" key="6">
    <source>
        <dbReference type="ARBA" id="ARBA00022702"/>
    </source>
</evidence>
<dbReference type="GO" id="GO:0005615">
    <property type="term" value="C:extracellular space"/>
    <property type="evidence" value="ECO:0007669"/>
    <property type="project" value="TreeGrafter"/>
</dbReference>
<evidence type="ECO:0000259" key="13">
    <source>
        <dbReference type="Pfam" id="PF00007"/>
    </source>
</evidence>
<evidence type="ECO:0000256" key="5">
    <source>
        <dbReference type="ARBA" id="ARBA00022525"/>
    </source>
</evidence>